<dbReference type="PANTHER" id="PTHR47432">
    <property type="entry name" value="CELL WALL ASSEMBLY REGULATOR SMI1"/>
    <property type="match status" value="1"/>
</dbReference>
<proteinExistence type="predicted"/>
<keyword evidence="5" id="KW-1185">Reference proteome</keyword>
<feature type="domain" description="Knr4/Smi1-like" evidence="1">
    <location>
        <begin position="27"/>
        <end position="160"/>
    </location>
</feature>
<dbReference type="AlphaFoldDB" id="A0A0K9YN89"/>
<dbReference type="InterPro" id="IPR018958">
    <property type="entry name" value="Knr4/Smi1-like_dom"/>
</dbReference>
<organism evidence="3 4">
    <name type="scientific">Brevibacillus reuszeri</name>
    <dbReference type="NCBI Taxonomy" id="54915"/>
    <lineage>
        <taxon>Bacteria</taxon>
        <taxon>Bacillati</taxon>
        <taxon>Bacillota</taxon>
        <taxon>Bacilli</taxon>
        <taxon>Bacillales</taxon>
        <taxon>Paenibacillaceae</taxon>
        <taxon>Brevibacillus</taxon>
    </lineage>
</organism>
<protein>
    <recommendedName>
        <fullName evidence="1">Knr4/Smi1-like domain-containing protein</fullName>
    </recommendedName>
</protein>
<evidence type="ECO:0000313" key="3">
    <source>
        <dbReference type="EMBL" id="KNB70117.1"/>
    </source>
</evidence>
<reference evidence="3" key="2">
    <citation type="submission" date="2015-07" db="EMBL/GenBank/DDBJ databases">
        <title>MeaNS - Measles Nucleotide Surveillance Program.</title>
        <authorList>
            <person name="Tran T."/>
            <person name="Druce J."/>
        </authorList>
    </citation>
    <scope>NUCLEOTIDE SEQUENCE</scope>
    <source>
        <strain evidence="3">DSM 9887</strain>
    </source>
</reference>
<dbReference type="SUPFAM" id="SSF160631">
    <property type="entry name" value="SMI1/KNR4-like"/>
    <property type="match status" value="1"/>
</dbReference>
<dbReference type="STRING" id="54915.ADS79_26625"/>
<comment type="caution">
    <text evidence="3">The sequence shown here is derived from an EMBL/GenBank/DDBJ whole genome shotgun (WGS) entry which is preliminary data.</text>
</comment>
<dbReference type="PANTHER" id="PTHR47432:SF1">
    <property type="entry name" value="CELL WALL ASSEMBLY REGULATOR SMI1"/>
    <property type="match status" value="1"/>
</dbReference>
<gene>
    <name evidence="3" type="ORF">ADS79_26625</name>
    <name evidence="2" type="ORF">BRE01_46050</name>
</gene>
<reference evidence="2 5" key="3">
    <citation type="submission" date="2019-06" db="EMBL/GenBank/DDBJ databases">
        <title>Whole genome shotgun sequence of Brevibacillus reuszeri NBRC 15719.</title>
        <authorList>
            <person name="Hosoyama A."/>
            <person name="Uohara A."/>
            <person name="Ohji S."/>
            <person name="Ichikawa N."/>
        </authorList>
    </citation>
    <scope>NUCLEOTIDE SEQUENCE [LARGE SCALE GENOMIC DNA]</scope>
    <source>
        <strain evidence="2 5">NBRC 15719</strain>
    </source>
</reference>
<dbReference type="SMART" id="SM00860">
    <property type="entry name" value="SMI1_KNR4"/>
    <property type="match status" value="1"/>
</dbReference>
<reference evidence="4" key="1">
    <citation type="submission" date="2015-07" db="EMBL/GenBank/DDBJ databases">
        <title>Genome sequencing project for genomic taxonomy and phylogenomics of Bacillus-like bacteria.</title>
        <authorList>
            <person name="Liu B."/>
            <person name="Wang J."/>
            <person name="Zhu Y."/>
            <person name="Liu G."/>
            <person name="Chen Q."/>
            <person name="Chen Z."/>
            <person name="Lan J."/>
            <person name="Che J."/>
            <person name="Ge C."/>
            <person name="Shi H."/>
            <person name="Pan Z."/>
            <person name="Liu X."/>
        </authorList>
    </citation>
    <scope>NUCLEOTIDE SEQUENCE [LARGE SCALE GENOMIC DNA]</scope>
    <source>
        <strain evidence="4">DSM 9887</strain>
    </source>
</reference>
<evidence type="ECO:0000259" key="1">
    <source>
        <dbReference type="SMART" id="SM00860"/>
    </source>
</evidence>
<dbReference type="InterPro" id="IPR037883">
    <property type="entry name" value="Knr4/Smi1-like_sf"/>
</dbReference>
<dbReference type="EMBL" id="BJON01000018">
    <property type="protein sequence ID" value="GED70903.1"/>
    <property type="molecule type" value="Genomic_DNA"/>
</dbReference>
<name>A0A0K9YN89_9BACL</name>
<dbReference type="Pfam" id="PF09346">
    <property type="entry name" value="SMI1_KNR4"/>
    <property type="match status" value="1"/>
</dbReference>
<dbReference type="Gene3D" id="3.40.1580.10">
    <property type="entry name" value="SMI1/KNR4-like"/>
    <property type="match status" value="1"/>
</dbReference>
<dbReference type="InterPro" id="IPR051873">
    <property type="entry name" value="KNR4/SMI1_regulator"/>
</dbReference>
<evidence type="ECO:0000313" key="2">
    <source>
        <dbReference type="EMBL" id="GED70903.1"/>
    </source>
</evidence>
<evidence type="ECO:0000313" key="5">
    <source>
        <dbReference type="Proteomes" id="UP000319578"/>
    </source>
</evidence>
<dbReference type="PATRIC" id="fig|54915.3.peg.4500"/>
<dbReference type="EMBL" id="LGIQ01000011">
    <property type="protein sequence ID" value="KNB70117.1"/>
    <property type="molecule type" value="Genomic_DNA"/>
</dbReference>
<evidence type="ECO:0000313" key="4">
    <source>
        <dbReference type="Proteomes" id="UP000036834"/>
    </source>
</evidence>
<accession>A0A0K9YN89</accession>
<sequence length="185" mass="21509">MAREVWDNILKQIQTISQPIFSTVNPPATEDEINLLENTLSVHLPIYFRNYLSVCNGQQEQVPFIGYNSFLSIPAIIETWSMMNDLFEEEEQVDWINEDRIKPLIWSKKWIPFTDFEGSTHLILDVDPGKNGVSGQIFKYHSGMSYQKVIANSFEEFSHEIFKRLQANQISYSDGVIAFEDLYFV</sequence>
<dbReference type="Proteomes" id="UP000319578">
    <property type="component" value="Unassembled WGS sequence"/>
</dbReference>
<dbReference type="Proteomes" id="UP000036834">
    <property type="component" value="Unassembled WGS sequence"/>
</dbReference>